<dbReference type="InterPro" id="IPR052529">
    <property type="entry name" value="Bact_Transport_Assoc"/>
</dbReference>
<evidence type="ECO:0000256" key="1">
    <source>
        <dbReference type="SAM" id="MobiDB-lite"/>
    </source>
</evidence>
<dbReference type="Proteomes" id="UP000518206">
    <property type="component" value="Unassembled WGS sequence"/>
</dbReference>
<feature type="transmembrane region" description="Helical" evidence="2">
    <location>
        <begin position="45"/>
        <end position="66"/>
    </location>
</feature>
<feature type="region of interest" description="Disordered" evidence="1">
    <location>
        <begin position="337"/>
        <end position="398"/>
    </location>
</feature>
<feature type="transmembrane region" description="Helical" evidence="2">
    <location>
        <begin position="192"/>
        <end position="215"/>
    </location>
</feature>
<dbReference type="Pfam" id="PF07786">
    <property type="entry name" value="HGSNAT_cat"/>
    <property type="match status" value="1"/>
</dbReference>
<organism evidence="4 5">
    <name type="scientific">Cellulomonas cellasea</name>
    <dbReference type="NCBI Taxonomy" id="43670"/>
    <lineage>
        <taxon>Bacteria</taxon>
        <taxon>Bacillati</taxon>
        <taxon>Actinomycetota</taxon>
        <taxon>Actinomycetes</taxon>
        <taxon>Micrococcales</taxon>
        <taxon>Cellulomonadaceae</taxon>
        <taxon>Cellulomonas</taxon>
    </lineage>
</organism>
<gene>
    <name evidence="4" type="ORF">FHR80_000086</name>
</gene>
<feature type="domain" description="Heparan-alpha-glucosaminide N-acetyltransferase catalytic" evidence="3">
    <location>
        <begin position="3"/>
        <end position="186"/>
    </location>
</feature>
<dbReference type="InterPro" id="IPR012429">
    <property type="entry name" value="HGSNAT_cat"/>
</dbReference>
<feature type="transmembrane region" description="Helical" evidence="2">
    <location>
        <begin position="78"/>
        <end position="95"/>
    </location>
</feature>
<evidence type="ECO:0000313" key="5">
    <source>
        <dbReference type="Proteomes" id="UP000518206"/>
    </source>
</evidence>
<proteinExistence type="predicted"/>
<name>A0A7W4UBK5_9CELL</name>
<dbReference type="EMBL" id="JACHVX010000001">
    <property type="protein sequence ID" value="MBB2921192.1"/>
    <property type="molecule type" value="Genomic_DNA"/>
</dbReference>
<protein>
    <submittedName>
        <fullName evidence="4">Putative membrane protein</fullName>
    </submittedName>
</protein>
<comment type="caution">
    <text evidence="4">The sequence shown here is derived from an EMBL/GenBank/DDBJ whole genome shotgun (WGS) entry which is preliminary data.</text>
</comment>
<feature type="compositionally biased region" description="Low complexity" evidence="1">
    <location>
        <begin position="361"/>
        <end position="391"/>
    </location>
</feature>
<evidence type="ECO:0000259" key="3">
    <source>
        <dbReference type="Pfam" id="PF07786"/>
    </source>
</evidence>
<accession>A0A7W4UBK5</accession>
<feature type="transmembrane region" description="Helical" evidence="2">
    <location>
        <begin position="124"/>
        <end position="143"/>
    </location>
</feature>
<dbReference type="AlphaFoldDB" id="A0A7W4UBK5"/>
<feature type="transmembrane region" description="Helical" evidence="2">
    <location>
        <begin position="101"/>
        <end position="119"/>
    </location>
</feature>
<dbReference type="RefSeq" id="WP_183294253.1">
    <property type="nucleotide sequence ID" value="NZ_JACHVX010000001.1"/>
</dbReference>
<keyword evidence="2" id="KW-1133">Transmembrane helix</keyword>
<feature type="transmembrane region" description="Helical" evidence="2">
    <location>
        <begin position="301"/>
        <end position="320"/>
    </location>
</feature>
<dbReference type="PANTHER" id="PTHR30590">
    <property type="entry name" value="INNER MEMBRANE PROTEIN"/>
    <property type="match status" value="1"/>
</dbReference>
<evidence type="ECO:0000313" key="4">
    <source>
        <dbReference type="EMBL" id="MBB2921192.1"/>
    </source>
</evidence>
<feature type="transmembrane region" description="Helical" evidence="2">
    <location>
        <begin position="235"/>
        <end position="258"/>
    </location>
</feature>
<keyword evidence="2" id="KW-0812">Transmembrane</keyword>
<evidence type="ECO:0000256" key="2">
    <source>
        <dbReference type="SAM" id="Phobius"/>
    </source>
</evidence>
<sequence>MQRIAGVDVARGLAVLGMFTAHLAPGAAGDPWPRGAVQVADGRSAAAFVVLAGISVALLSGGSRPVDGVRRVQARLRVLVRGVLLVALGDVLVALGTPVAVILPAYGVYFAVAIGFLGWSARALLAAAAVVAVVGPPVTFRVGDWLVEHEKATALTNLVVGHYYPAGIWTAYVLAGLAVGRLDLTAAHVRRALLLGGTGVAVLAHLASAVLMRLVPGARPEVGPGRYLTTEPHAGTTFEVVANTGVALAVLALCLVVADRWPRLTGSLGATGALALTAYTVHVAAIAALGDDVVWEPTDQVWLAFLAVTVVACTLWRATLGRGPFERLLHAVSTRASDLGADGPARTPPDDGRRTTGAGGLSPAPGSTSTPGPGAPGGAATSVTPATPVTARGRAPGG</sequence>
<feature type="transmembrane region" description="Helical" evidence="2">
    <location>
        <begin position="270"/>
        <end position="289"/>
    </location>
</feature>
<dbReference type="PANTHER" id="PTHR30590:SF3">
    <property type="entry name" value="HYPOTHETICAL MEMBRANE SPANNING PROTEIN"/>
    <property type="match status" value="1"/>
</dbReference>
<keyword evidence="2" id="KW-0472">Membrane</keyword>
<feature type="transmembrane region" description="Helical" evidence="2">
    <location>
        <begin position="163"/>
        <end position="180"/>
    </location>
</feature>
<reference evidence="4 5" key="2">
    <citation type="submission" date="2020-08" db="EMBL/GenBank/DDBJ databases">
        <authorList>
            <person name="Partida-Martinez L."/>
            <person name="Huntemann M."/>
            <person name="Clum A."/>
            <person name="Wang J."/>
            <person name="Palaniappan K."/>
            <person name="Ritter S."/>
            <person name="Chen I.-M."/>
            <person name="Stamatis D."/>
            <person name="Reddy T."/>
            <person name="O'Malley R."/>
            <person name="Daum C."/>
            <person name="Shapiro N."/>
            <person name="Ivanova N."/>
            <person name="Kyrpides N."/>
            <person name="Woyke T."/>
        </authorList>
    </citation>
    <scope>NUCLEOTIDE SEQUENCE [LARGE SCALE GENOMIC DNA]</scope>
    <source>
        <strain evidence="4 5">RAS26</strain>
    </source>
</reference>
<reference evidence="4 5" key="1">
    <citation type="submission" date="2020-08" db="EMBL/GenBank/DDBJ databases">
        <title>The Agave Microbiome: Exploring the role of microbial communities in plant adaptations to desert environments.</title>
        <authorList>
            <person name="Partida-Martinez L.P."/>
        </authorList>
    </citation>
    <scope>NUCLEOTIDE SEQUENCE [LARGE SCALE GENOMIC DNA]</scope>
    <source>
        <strain evidence="4 5">RAS26</strain>
    </source>
</reference>